<gene>
    <name evidence="2" type="ORF">CPBF424_22230</name>
</gene>
<accession>A0AA46HAN1</accession>
<organism evidence="2 3">
    <name type="scientific">Xanthomonas euroxanthea</name>
    <dbReference type="NCBI Taxonomy" id="2259622"/>
    <lineage>
        <taxon>Bacteria</taxon>
        <taxon>Pseudomonadati</taxon>
        <taxon>Pseudomonadota</taxon>
        <taxon>Gammaproteobacteria</taxon>
        <taxon>Lysobacterales</taxon>
        <taxon>Lysobacteraceae</taxon>
        <taxon>Xanthomonas</taxon>
    </lineage>
</organism>
<dbReference type="EMBL" id="UIHB01000002">
    <property type="protein sequence ID" value="SUZ28407.1"/>
    <property type="molecule type" value="Genomic_DNA"/>
</dbReference>
<evidence type="ECO:0000313" key="3">
    <source>
        <dbReference type="Proteomes" id="UP000254168"/>
    </source>
</evidence>
<evidence type="ECO:0000313" key="2">
    <source>
        <dbReference type="EMBL" id="SUZ28407.1"/>
    </source>
</evidence>
<dbReference type="InterPro" id="IPR029787">
    <property type="entry name" value="Nucleotide_cyclase"/>
</dbReference>
<dbReference type="RefSeq" id="WP_115677022.1">
    <property type="nucleotide sequence ID" value="NZ_LR994544.1"/>
</dbReference>
<dbReference type="SUPFAM" id="SSF55073">
    <property type="entry name" value="Nucleotide cyclase"/>
    <property type="match status" value="2"/>
</dbReference>
<dbReference type="PROSITE" id="PS50125">
    <property type="entry name" value="GUANYLATE_CYCLASE_2"/>
    <property type="match status" value="1"/>
</dbReference>
<dbReference type="GO" id="GO:0035556">
    <property type="term" value="P:intracellular signal transduction"/>
    <property type="evidence" value="ECO:0007669"/>
    <property type="project" value="InterPro"/>
</dbReference>
<feature type="domain" description="Guanylate cyclase" evidence="1">
    <location>
        <begin position="284"/>
        <end position="409"/>
    </location>
</feature>
<dbReference type="AlphaFoldDB" id="A0AA46HAN1"/>
<comment type="caution">
    <text evidence="2">The sequence shown here is derived from an EMBL/GenBank/DDBJ whole genome shotgun (WGS) entry which is preliminary data.</text>
</comment>
<sequence>MSTRTWNKDRAAKRIQQKIDEVALKDFQIKTYVRDTDLHSLSKNVAYRVDGVHLYADILNLKDMLHVTQVEGETCHRRVLRFLNLHYRAVERILNNEEALLIDFHNQRLHSVVTKPYDDEAKRIHRAIAIGQLTIDVLAKTGEDADHPAAAVRVGIDTGQALAVNNGRRGHCEPLFLGEPANHAAKRSGGGSATGIYLTNKARKAIGLAAAANEDATALTAEEIANSQAIAKLSSTVDGVVKDWKADLDANPIGKFEFSGHTPPFADLDLETLSVKNSRRQDAATVYGDIDGFTKYVGANIADDEKAKHVVRALRVLRSELDAVLHEDFKGRKVRFIGDCIHGLFVEGTAQTTDVESTISTMVLCAGGMRSSFDLALAKLKEAGTDASSLGLQVGFEYGPMTATRLGMKGDLIRCSVSRGTLVAEAEQGRCSGAETAIGQVAHDKGSKAVQAIFGSTRKRKGLDYATAVDELAAKDDKTARVAKAAAAAGALLQPATSAADPYAFRNSPSGPAKPNGFA</sequence>
<protein>
    <recommendedName>
        <fullName evidence="1">Guanylate cyclase domain-containing protein</fullName>
    </recommendedName>
</protein>
<dbReference type="Gene3D" id="3.30.70.1230">
    <property type="entry name" value="Nucleotide cyclase"/>
    <property type="match status" value="2"/>
</dbReference>
<evidence type="ECO:0000259" key="1">
    <source>
        <dbReference type="PROSITE" id="PS50125"/>
    </source>
</evidence>
<proteinExistence type="predicted"/>
<keyword evidence="3" id="KW-1185">Reference proteome</keyword>
<name>A0AA46HAN1_9XANT</name>
<dbReference type="InterPro" id="IPR001054">
    <property type="entry name" value="A/G_cyclase"/>
</dbReference>
<dbReference type="GO" id="GO:0004016">
    <property type="term" value="F:adenylate cyclase activity"/>
    <property type="evidence" value="ECO:0007669"/>
    <property type="project" value="UniProtKB-ARBA"/>
</dbReference>
<dbReference type="GO" id="GO:0009190">
    <property type="term" value="P:cyclic nucleotide biosynthetic process"/>
    <property type="evidence" value="ECO:0007669"/>
    <property type="project" value="InterPro"/>
</dbReference>
<dbReference type="Proteomes" id="UP000254168">
    <property type="component" value="Unassembled WGS sequence"/>
</dbReference>
<reference evidence="2 3" key="1">
    <citation type="submission" date="2018-06" db="EMBL/GenBank/DDBJ databases">
        <authorList>
            <person name="Pothier F. J."/>
        </authorList>
    </citation>
    <scope>NUCLEOTIDE SEQUENCE [LARGE SCALE GENOMIC DNA]</scope>
    <source>
        <strain evidence="2 3">CPBF 424</strain>
    </source>
</reference>